<dbReference type="CDD" id="cd00657">
    <property type="entry name" value="Ferritin_like"/>
    <property type="match status" value="1"/>
</dbReference>
<dbReference type="GO" id="GO:0004322">
    <property type="term" value="F:ferroxidase activity"/>
    <property type="evidence" value="ECO:0007669"/>
    <property type="project" value="UniProtKB-EC"/>
</dbReference>
<evidence type="ECO:0000259" key="4">
    <source>
        <dbReference type="PROSITE" id="PS50905"/>
    </source>
</evidence>
<dbReference type="EMBL" id="JBEPMX010000007">
    <property type="protein sequence ID" value="MET3683507.1"/>
    <property type="molecule type" value="Genomic_DNA"/>
</dbReference>
<comment type="caution">
    <text evidence="5">The sequence shown here is derived from an EMBL/GenBank/DDBJ whole genome shotgun (WGS) entry which is preliminary data.</text>
</comment>
<evidence type="ECO:0000256" key="2">
    <source>
        <dbReference type="ARBA" id="ARBA00023004"/>
    </source>
</evidence>
<keyword evidence="3" id="KW-0175">Coiled coil</keyword>
<evidence type="ECO:0000256" key="1">
    <source>
        <dbReference type="ARBA" id="ARBA00022434"/>
    </source>
</evidence>
<dbReference type="PANTHER" id="PTHR30295">
    <property type="entry name" value="BACTERIOFERRITIN"/>
    <property type="match status" value="1"/>
</dbReference>
<gene>
    <name evidence="5" type="ORF">ABID56_001602</name>
</gene>
<keyword evidence="5" id="KW-0560">Oxidoreductase</keyword>
<name>A0ABV2KWM6_9BACI</name>
<accession>A0ABV2KWM6</accession>
<dbReference type="PROSITE" id="PS50905">
    <property type="entry name" value="FERRITIN_LIKE"/>
    <property type="match status" value="1"/>
</dbReference>
<evidence type="ECO:0000313" key="5">
    <source>
        <dbReference type="EMBL" id="MET3683507.1"/>
    </source>
</evidence>
<dbReference type="Gene3D" id="1.20.1260.10">
    <property type="match status" value="1"/>
</dbReference>
<dbReference type="Proteomes" id="UP001549167">
    <property type="component" value="Unassembled WGS sequence"/>
</dbReference>
<dbReference type="InterPro" id="IPR012347">
    <property type="entry name" value="Ferritin-like"/>
</dbReference>
<dbReference type="EC" id="1.16.3.1" evidence="5"/>
<dbReference type="SUPFAM" id="SSF47240">
    <property type="entry name" value="Ferritin-like"/>
    <property type="match status" value="1"/>
</dbReference>
<feature type="domain" description="Ferritin-like diiron" evidence="4">
    <location>
        <begin position="2"/>
        <end position="145"/>
    </location>
</feature>
<organism evidence="5 6">
    <name type="scientific">Alkalibacillus flavidus</name>
    <dbReference type="NCBI Taxonomy" id="546021"/>
    <lineage>
        <taxon>Bacteria</taxon>
        <taxon>Bacillati</taxon>
        <taxon>Bacillota</taxon>
        <taxon>Bacilli</taxon>
        <taxon>Bacillales</taxon>
        <taxon>Bacillaceae</taxon>
        <taxon>Alkalibacillus</taxon>
    </lineage>
</organism>
<feature type="coiled-coil region" evidence="3">
    <location>
        <begin position="84"/>
        <end position="111"/>
    </location>
</feature>
<dbReference type="InterPro" id="IPR009040">
    <property type="entry name" value="Ferritin-like_diiron"/>
</dbReference>
<dbReference type="InterPro" id="IPR009078">
    <property type="entry name" value="Ferritin-like_SF"/>
</dbReference>
<dbReference type="InterPro" id="IPR008331">
    <property type="entry name" value="Ferritin_DPS_dom"/>
</dbReference>
<keyword evidence="1" id="KW-0409">Iron storage</keyword>
<dbReference type="RefSeq" id="WP_354220073.1">
    <property type="nucleotide sequence ID" value="NZ_JBEPMX010000007.1"/>
</dbReference>
<evidence type="ECO:0000313" key="6">
    <source>
        <dbReference type="Proteomes" id="UP001549167"/>
    </source>
</evidence>
<keyword evidence="6" id="KW-1185">Reference proteome</keyword>
<sequence>MEQNVQKLIDGLNKDLAEEYGAMIRYTYNAAVVSGLYREVLKPFFEAEVQDEAGHALYLSEKIKILGGNPTTTPAEVEQHEDVKPMLEDALAAEKDTINRYEERKKLADELGYTELAVKLEDMIADETKHKEDIQRLLDDPSFKK</sequence>
<evidence type="ECO:0000256" key="3">
    <source>
        <dbReference type="SAM" id="Coils"/>
    </source>
</evidence>
<dbReference type="PANTHER" id="PTHR30295:SF0">
    <property type="entry name" value="BACTERIOFERRITIN"/>
    <property type="match status" value="1"/>
</dbReference>
<protein>
    <submittedName>
        <fullName evidence="5">Bacterioferritin</fullName>
        <ecNumber evidence="5">1.16.3.1</ecNumber>
    </submittedName>
</protein>
<proteinExistence type="predicted"/>
<reference evidence="5 6" key="1">
    <citation type="submission" date="2024-06" db="EMBL/GenBank/DDBJ databases">
        <title>Genomic Encyclopedia of Type Strains, Phase IV (KMG-IV): sequencing the most valuable type-strain genomes for metagenomic binning, comparative biology and taxonomic classification.</title>
        <authorList>
            <person name="Goeker M."/>
        </authorList>
    </citation>
    <scope>NUCLEOTIDE SEQUENCE [LARGE SCALE GENOMIC DNA]</scope>
    <source>
        <strain evidence="5 6">DSM 23520</strain>
    </source>
</reference>
<keyword evidence="2" id="KW-0408">Iron</keyword>
<dbReference type="Pfam" id="PF00210">
    <property type="entry name" value="Ferritin"/>
    <property type="match status" value="1"/>
</dbReference>